<organism evidence="1 2">
    <name type="scientific">Desulfacinum hydrothermale DSM 13146</name>
    <dbReference type="NCBI Taxonomy" id="1121390"/>
    <lineage>
        <taxon>Bacteria</taxon>
        <taxon>Pseudomonadati</taxon>
        <taxon>Thermodesulfobacteriota</taxon>
        <taxon>Syntrophobacteria</taxon>
        <taxon>Syntrophobacterales</taxon>
        <taxon>Syntrophobacteraceae</taxon>
        <taxon>Desulfacinum</taxon>
    </lineage>
</organism>
<sequence length="255" mass="27966">MARFDRVIPPGGEGKITLKVNVAGYQGKIAKGATVYCDDPQTPRLRLSVSARVVPYVTVRPTDSVFFRGPAKTLKPVVVELESRKRQWRITGIDNGLQGKVDAAVQTVEEGRAYRLVVTNVAEQGEYSGVIICRTDHPQRPQIPIRVRGIIEGAVGVRPTSVVVGRLRAGLPVRPGRLLVVSNLNSPFAITGLDYDRSLLEVVQSPLPDRPGYRLELRPLLASVDRGTQKHTTLTIKTDAESGDHHVVNVFVVNR</sequence>
<dbReference type="EMBL" id="FWXF01000011">
    <property type="protein sequence ID" value="SMC24863.1"/>
    <property type="molecule type" value="Genomic_DNA"/>
</dbReference>
<evidence type="ECO:0000313" key="1">
    <source>
        <dbReference type="EMBL" id="SMC24863.1"/>
    </source>
</evidence>
<dbReference type="Proteomes" id="UP000192783">
    <property type="component" value="Unassembled WGS sequence"/>
</dbReference>
<dbReference type="STRING" id="1121390.SAMN02746041_02119"/>
<evidence type="ECO:0000313" key="2">
    <source>
        <dbReference type="Proteomes" id="UP000192783"/>
    </source>
</evidence>
<evidence type="ECO:0008006" key="3">
    <source>
        <dbReference type="Google" id="ProtNLM"/>
    </source>
</evidence>
<name>A0A1W1XLP0_9BACT</name>
<proteinExistence type="predicted"/>
<dbReference type="AlphaFoldDB" id="A0A1W1XLP0"/>
<dbReference type="OrthoDB" id="5419858at2"/>
<protein>
    <recommendedName>
        <fullName evidence="3">DUF1573 domain-containing protein</fullName>
    </recommendedName>
</protein>
<dbReference type="RefSeq" id="WP_084057856.1">
    <property type="nucleotide sequence ID" value="NZ_FWXF01000011.1"/>
</dbReference>
<reference evidence="1 2" key="1">
    <citation type="submission" date="2017-04" db="EMBL/GenBank/DDBJ databases">
        <authorList>
            <person name="Afonso C.L."/>
            <person name="Miller P.J."/>
            <person name="Scott M.A."/>
            <person name="Spackman E."/>
            <person name="Goraichik I."/>
            <person name="Dimitrov K.M."/>
            <person name="Suarez D.L."/>
            <person name="Swayne D.E."/>
        </authorList>
    </citation>
    <scope>NUCLEOTIDE SEQUENCE [LARGE SCALE GENOMIC DNA]</scope>
    <source>
        <strain evidence="1 2">DSM 13146</strain>
    </source>
</reference>
<keyword evidence="2" id="KW-1185">Reference proteome</keyword>
<gene>
    <name evidence="1" type="ORF">SAMN02746041_02119</name>
</gene>
<accession>A0A1W1XLP0</accession>